<feature type="compositionally biased region" description="Polar residues" evidence="1">
    <location>
        <begin position="1"/>
        <end position="11"/>
    </location>
</feature>
<keyword evidence="2" id="KW-1133">Transmembrane helix</keyword>
<feature type="transmembrane region" description="Helical" evidence="2">
    <location>
        <begin position="179"/>
        <end position="198"/>
    </location>
</feature>
<dbReference type="PANTHER" id="PTHR37544">
    <property type="entry name" value="SPRAY-RELATED"/>
    <property type="match status" value="1"/>
</dbReference>
<dbReference type="Pfam" id="PF11915">
    <property type="entry name" value="DUF3433"/>
    <property type="match status" value="2"/>
</dbReference>
<sequence>MANRSFQQTSPVKRKPLPRNSRHSSAFYDGALQDDAYPMISFDDRSSWALPPFPDFNHAETAYDPQTYLDAPSPTQHHGKIAGQQQVGSSHSFETSSLPDQWEDSEASRKAPFVWQNDIPQNKDAQVLPRTWNPTWLRKPILFGFILLFLALIAGLVILARFAQIENGIRTAITSNHYAWTYGPTALLVVILVPWRLVDFHCRALAPWSHLRHGPAPAKESLLLDYISPPLPLALAKAVPNHDWAVVASGVGMLLLRIVIVFSTGLLVLTPTSDTKVVSDALVNSKFVGTNFTIGPSAIDTELMEFYGIQERGLNYQYGTSASVAYDTLDLQSLPANSTVTATVNGVFPFFDCEVVTPEVIGNNFTWSNDGSYPYGDLLELRLTLSPAHCPPMSSYYQLCQAPNCPVGRSIISDESWNTFGPPIDDLDPCSNLYALTLIDITFEKVTGHPQNTSAAWNVNLAESVGLVCSRGYTIDKVNITINTANPTSKGGVNTTGPLERVADVLPGYSYYNLSMAFENEVFVNSLPPTPEAPKIYDFANFFAILAGGSAVDLLNATILRATAEKAFKGVGVQLAHSYLRKRDNATTTASVVYQEPRLQVRELSVWAMCAGFALLALAAAAVLQWRTTDVVSRQPNSIGAQAAILAASPTLQRSLEAVSSYSSAQSNAHLEDLVATSSFDSERANPEFSIKTTVQEGTQQRPADEHGNHSWWETSSTTPWFMSAALGLPLTVIAVLEVLQRESDAHNGLVTISSSGIYRSLPTILTSVVLICIAIMYDAIDFAAATLAPYQALTRGSAPAKQTLLRTSSGELPIWSTLKAVRERHMEAAVASMAALIGSLLTIIASGLYTIEGVPVVLGVSVTTSDKFVPSFGTTSDGSAGAIFTLIEQNNGSYPAFTYDGLAFPKIEPSSLGAEALKQLGDSASPLTLHADVVAMRASLNCTLVPRENMNMTMQGAPSAHADPSCRDNHITFYADLPPTCPHFLTGDNELVTNITFATDVQHNCGDPGGLSIHEQVVLNNQGATDAFLTDDNVGYTLGAASNPPGCPSLAFMSGYFVENVTSTENVTAMTCIQGLEEVHAETIFIVSSDGSFQVKSEPKVDESSARWLQAFNSTFWFTNSKTFAPFDREAPTLLTDYFYSQVNYGPDGIPADELTGPANTQRFVDATQRMYRRYMAQLIHGTMRRSLNQTEAATAPQYRGSVSGVERLRLKQNATSKLILQIFLGIMLACGLFVYGRRNMRRILPQGPWSIVGTMSLLAGSEVIDRRIIPAGAEFMSDDELKRVFEGYVFSLGWWDTSPDNGTNSPAAGGQKQRRFGIDIGKADAGAKT</sequence>
<dbReference type="AlphaFoldDB" id="A0A0D2EWG9"/>
<feature type="transmembrane region" description="Helical" evidence="2">
    <location>
        <begin position="140"/>
        <end position="159"/>
    </location>
</feature>
<feature type="compositionally biased region" description="Polar residues" evidence="1">
    <location>
        <begin position="83"/>
        <end position="99"/>
    </location>
</feature>
<proteinExistence type="predicted"/>
<evidence type="ECO:0000256" key="2">
    <source>
        <dbReference type="SAM" id="Phobius"/>
    </source>
</evidence>
<accession>A0A0D2EWG9</accession>
<dbReference type="STRING" id="1442368.A0A0D2EWG9"/>
<protein>
    <submittedName>
        <fullName evidence="3">Uncharacterized protein</fullName>
    </submittedName>
</protein>
<dbReference type="VEuPathDB" id="FungiDB:Z517_08365"/>
<organism evidence="3 4">
    <name type="scientific">Fonsecaea pedrosoi CBS 271.37</name>
    <dbReference type="NCBI Taxonomy" id="1442368"/>
    <lineage>
        <taxon>Eukaryota</taxon>
        <taxon>Fungi</taxon>
        <taxon>Dikarya</taxon>
        <taxon>Ascomycota</taxon>
        <taxon>Pezizomycotina</taxon>
        <taxon>Eurotiomycetes</taxon>
        <taxon>Chaetothyriomycetidae</taxon>
        <taxon>Chaetothyriales</taxon>
        <taxon>Herpotrichiellaceae</taxon>
        <taxon>Fonsecaea</taxon>
    </lineage>
</organism>
<dbReference type="GeneID" id="25307855"/>
<dbReference type="PANTHER" id="PTHR37544:SF1">
    <property type="entry name" value="PHOSPHORIBOSYLAMINOIMIDAZOLE-SUCCINOCARBOXAMIDE SYNTHASE"/>
    <property type="match status" value="1"/>
</dbReference>
<keyword evidence="2" id="KW-0472">Membrane</keyword>
<gene>
    <name evidence="3" type="ORF">Z517_08365</name>
</gene>
<dbReference type="EMBL" id="KN846973">
    <property type="protein sequence ID" value="KIW78527.1"/>
    <property type="molecule type" value="Genomic_DNA"/>
</dbReference>
<dbReference type="Proteomes" id="UP000053029">
    <property type="component" value="Unassembled WGS sequence"/>
</dbReference>
<keyword evidence="2" id="KW-0812">Transmembrane</keyword>
<name>A0A0D2EWG9_9EURO</name>
<feature type="compositionally biased region" description="Basic residues" evidence="1">
    <location>
        <begin position="12"/>
        <end position="22"/>
    </location>
</feature>
<feature type="transmembrane region" description="Helical" evidence="2">
    <location>
        <begin position="604"/>
        <end position="624"/>
    </location>
</feature>
<dbReference type="RefSeq" id="XP_013282335.1">
    <property type="nucleotide sequence ID" value="XM_013426881.1"/>
</dbReference>
<dbReference type="HOGENOM" id="CLU_003000_1_0_1"/>
<feature type="transmembrane region" description="Helical" evidence="2">
    <location>
        <begin position="244"/>
        <end position="269"/>
    </location>
</feature>
<feature type="region of interest" description="Disordered" evidence="1">
    <location>
        <begin position="65"/>
        <end position="101"/>
    </location>
</feature>
<dbReference type="InterPro" id="IPR021840">
    <property type="entry name" value="DUF3433"/>
</dbReference>
<feature type="transmembrane region" description="Helical" evidence="2">
    <location>
        <begin position="721"/>
        <end position="741"/>
    </location>
</feature>
<keyword evidence="4" id="KW-1185">Reference proteome</keyword>
<evidence type="ECO:0000313" key="4">
    <source>
        <dbReference type="Proteomes" id="UP000053029"/>
    </source>
</evidence>
<evidence type="ECO:0000313" key="3">
    <source>
        <dbReference type="EMBL" id="KIW78527.1"/>
    </source>
</evidence>
<feature type="region of interest" description="Disordered" evidence="1">
    <location>
        <begin position="1"/>
        <end position="26"/>
    </location>
</feature>
<dbReference type="OrthoDB" id="5332281at2759"/>
<reference evidence="3 4" key="1">
    <citation type="submission" date="2015-01" db="EMBL/GenBank/DDBJ databases">
        <title>The Genome Sequence of Fonsecaea pedrosoi CBS 271.37.</title>
        <authorList>
            <consortium name="The Broad Institute Genomics Platform"/>
            <person name="Cuomo C."/>
            <person name="de Hoog S."/>
            <person name="Gorbushina A."/>
            <person name="Stielow B."/>
            <person name="Teixiera M."/>
            <person name="Abouelleil A."/>
            <person name="Chapman S.B."/>
            <person name="Priest M."/>
            <person name="Young S.K."/>
            <person name="Wortman J."/>
            <person name="Nusbaum C."/>
            <person name="Birren B."/>
        </authorList>
    </citation>
    <scope>NUCLEOTIDE SEQUENCE [LARGE SCALE GENOMIC DNA]</scope>
    <source>
        <strain evidence="3 4">CBS 271.37</strain>
    </source>
</reference>
<feature type="transmembrane region" description="Helical" evidence="2">
    <location>
        <begin position="829"/>
        <end position="852"/>
    </location>
</feature>
<feature type="transmembrane region" description="Helical" evidence="2">
    <location>
        <begin position="1220"/>
        <end position="1238"/>
    </location>
</feature>
<evidence type="ECO:0000256" key="1">
    <source>
        <dbReference type="SAM" id="MobiDB-lite"/>
    </source>
</evidence>